<dbReference type="EMBL" id="JABFUD020000020">
    <property type="protein sequence ID" value="KAI5064352.1"/>
    <property type="molecule type" value="Genomic_DNA"/>
</dbReference>
<gene>
    <name evidence="1" type="ORF">GOP47_0021022</name>
</gene>
<protein>
    <submittedName>
        <fullName evidence="1">Uncharacterized protein</fullName>
    </submittedName>
</protein>
<dbReference type="AlphaFoldDB" id="A0A9D4UAP3"/>
<proteinExistence type="predicted"/>
<accession>A0A9D4UAP3</accession>
<name>A0A9D4UAP3_ADICA</name>
<organism evidence="1 2">
    <name type="scientific">Adiantum capillus-veneris</name>
    <name type="common">Maidenhair fern</name>
    <dbReference type="NCBI Taxonomy" id="13818"/>
    <lineage>
        <taxon>Eukaryota</taxon>
        <taxon>Viridiplantae</taxon>
        <taxon>Streptophyta</taxon>
        <taxon>Embryophyta</taxon>
        <taxon>Tracheophyta</taxon>
        <taxon>Polypodiopsida</taxon>
        <taxon>Polypodiidae</taxon>
        <taxon>Polypodiales</taxon>
        <taxon>Pteridineae</taxon>
        <taxon>Pteridaceae</taxon>
        <taxon>Vittarioideae</taxon>
        <taxon>Adiantum</taxon>
    </lineage>
</organism>
<reference evidence="1" key="1">
    <citation type="submission" date="2021-01" db="EMBL/GenBank/DDBJ databases">
        <title>Adiantum capillus-veneris genome.</title>
        <authorList>
            <person name="Fang Y."/>
            <person name="Liao Q."/>
        </authorList>
    </citation>
    <scope>NUCLEOTIDE SEQUENCE</scope>
    <source>
        <strain evidence="1">H3</strain>
        <tissue evidence="1">Leaf</tissue>
    </source>
</reference>
<comment type="caution">
    <text evidence="1">The sequence shown here is derived from an EMBL/GenBank/DDBJ whole genome shotgun (WGS) entry which is preliminary data.</text>
</comment>
<evidence type="ECO:0000313" key="2">
    <source>
        <dbReference type="Proteomes" id="UP000886520"/>
    </source>
</evidence>
<dbReference type="Proteomes" id="UP000886520">
    <property type="component" value="Chromosome 20"/>
</dbReference>
<evidence type="ECO:0000313" key="1">
    <source>
        <dbReference type="EMBL" id="KAI5064352.1"/>
    </source>
</evidence>
<keyword evidence="2" id="KW-1185">Reference proteome</keyword>
<sequence>MGGTKAAAALMNGRKRLVVAWGTVEKNGVEEGSGEGMVVTKEGILVALGNREVLRIEWESHGEGRPEV</sequence>